<organism evidence="1">
    <name type="scientific">marine metagenome</name>
    <dbReference type="NCBI Taxonomy" id="408172"/>
    <lineage>
        <taxon>unclassified sequences</taxon>
        <taxon>metagenomes</taxon>
        <taxon>ecological metagenomes</taxon>
    </lineage>
</organism>
<proteinExistence type="predicted"/>
<protein>
    <submittedName>
        <fullName evidence="1">Uncharacterized protein</fullName>
    </submittedName>
</protein>
<dbReference type="EMBL" id="UINC01016364">
    <property type="protein sequence ID" value="SVA68180.1"/>
    <property type="molecule type" value="Genomic_DNA"/>
</dbReference>
<evidence type="ECO:0000313" key="1">
    <source>
        <dbReference type="EMBL" id="SVA68180.1"/>
    </source>
</evidence>
<sequence length="53" mass="5803">MIKYIAIGTLAYMLFAGVFSVKFSGEEVGIGFNPSKVVTRFVSDVETLVENVK</sequence>
<dbReference type="AlphaFoldDB" id="A0A381XU52"/>
<accession>A0A381XU52</accession>
<name>A0A381XU52_9ZZZZ</name>
<reference evidence="1" key="1">
    <citation type="submission" date="2018-05" db="EMBL/GenBank/DDBJ databases">
        <authorList>
            <person name="Lanie J.A."/>
            <person name="Ng W.-L."/>
            <person name="Kazmierczak K.M."/>
            <person name="Andrzejewski T.M."/>
            <person name="Davidsen T.M."/>
            <person name="Wayne K.J."/>
            <person name="Tettelin H."/>
            <person name="Glass J.I."/>
            <person name="Rusch D."/>
            <person name="Podicherti R."/>
            <person name="Tsui H.-C.T."/>
            <person name="Winkler M.E."/>
        </authorList>
    </citation>
    <scope>NUCLEOTIDE SEQUENCE</scope>
</reference>
<gene>
    <name evidence="1" type="ORF">METZ01_LOCUS121034</name>
</gene>